<keyword evidence="3 8" id="KW-0808">Transferase</keyword>
<dbReference type="InterPro" id="IPR025862">
    <property type="entry name" value="SelA_trans_N_dom"/>
</dbReference>
<evidence type="ECO:0000313" key="11">
    <source>
        <dbReference type="EMBL" id="MFB8776640.1"/>
    </source>
</evidence>
<name>A0ABV5EIJ0_9ACTN</name>
<dbReference type="HAMAP" id="MF_00423">
    <property type="entry name" value="SelA"/>
    <property type="match status" value="1"/>
</dbReference>
<dbReference type="PANTHER" id="PTHR32328:SF0">
    <property type="entry name" value="L-SERYL-TRNA(SEC) SELENIUM TRANSFERASE"/>
    <property type="match status" value="1"/>
</dbReference>
<evidence type="ECO:0000256" key="8">
    <source>
        <dbReference type="HAMAP-Rule" id="MF_00423"/>
    </source>
</evidence>
<protein>
    <recommendedName>
        <fullName evidence="8">L-seryl-tRNA(Sec) selenium transferase</fullName>
        <ecNumber evidence="8">2.9.1.1</ecNumber>
    </recommendedName>
    <alternativeName>
        <fullName evidence="8">Selenocysteine synthase</fullName>
        <shortName evidence="8">Sec synthase</shortName>
    </alternativeName>
    <alternativeName>
        <fullName evidence="8">Selenocysteinyl-tRNA(Sec) synthase</fullName>
    </alternativeName>
</protein>
<keyword evidence="12" id="KW-1185">Reference proteome</keyword>
<evidence type="ECO:0000256" key="6">
    <source>
        <dbReference type="ARBA" id="ARBA00023266"/>
    </source>
</evidence>
<dbReference type="Proteomes" id="UP001585080">
    <property type="component" value="Unassembled WGS sequence"/>
</dbReference>
<comment type="similarity">
    <text evidence="7 8">Belongs to the SelA family.</text>
</comment>
<accession>A0ABV5EIJ0</accession>
<dbReference type="Gene3D" id="3.40.640.10">
    <property type="entry name" value="Type I PLP-dependent aspartate aminotransferase-like (Major domain)"/>
    <property type="match status" value="1"/>
</dbReference>
<feature type="domain" description="L-seryl-tRNA selenium transferase N-terminal" evidence="10">
    <location>
        <begin position="13"/>
        <end position="52"/>
    </location>
</feature>
<dbReference type="NCBIfam" id="TIGR00474">
    <property type="entry name" value="selA"/>
    <property type="match status" value="1"/>
</dbReference>
<dbReference type="Gene3D" id="3.90.1150.180">
    <property type="match status" value="1"/>
</dbReference>
<evidence type="ECO:0000259" key="10">
    <source>
        <dbReference type="Pfam" id="PF12390"/>
    </source>
</evidence>
<evidence type="ECO:0000256" key="3">
    <source>
        <dbReference type="ARBA" id="ARBA00022679"/>
    </source>
</evidence>
<evidence type="ECO:0000256" key="1">
    <source>
        <dbReference type="ARBA" id="ARBA00001933"/>
    </source>
</evidence>
<sequence>MDHQVEAPPSDPRRRVPRTDALLRDPRLREAAARLGEAPVKSAVRQAQERARRGAVAPEEVADTAVALLPRTAGGLRPVLNATGVLLHTNLGRAPLSAAARRAVAEAAGPTDVELDLTTGVRARRGRTALAALRERVPSAEAAHVVNNGAAALVLAATALAAGREIIVGRGELVEIGDGFRLPDLLVSTGARLREVGTTNRTTPADYAAAVGERTAFVLKVHPSNFRITGFTRAADITELVPLGVPVVVDIGSGLLAPHPLLPGEPDAETQLRAGAALVTASGDKLLGGPQCGLLLGAQDVVGTLARHPLARALRVDKLTLAALEATLTGPGTPTGEALTADPARLRQRAERIARALGADGVDVRAVDSEATVGGGGAPGVRLPSAALSLPERYAAALRAGADPVVGRLAGGRCLLDLRTVPEADDERLAAAVRSAAGR</sequence>
<dbReference type="InterPro" id="IPR018319">
    <property type="entry name" value="SelA-like"/>
</dbReference>
<evidence type="ECO:0000256" key="5">
    <source>
        <dbReference type="ARBA" id="ARBA00022917"/>
    </source>
</evidence>
<evidence type="ECO:0000313" key="12">
    <source>
        <dbReference type="Proteomes" id="UP001585080"/>
    </source>
</evidence>
<evidence type="ECO:0000256" key="2">
    <source>
        <dbReference type="ARBA" id="ARBA00022490"/>
    </source>
</evidence>
<dbReference type="EMBL" id="JAYMRP010000033">
    <property type="protein sequence ID" value="MFB8776640.1"/>
    <property type="molecule type" value="Genomic_DNA"/>
</dbReference>
<dbReference type="InterPro" id="IPR015424">
    <property type="entry name" value="PyrdxlP-dep_Trfase"/>
</dbReference>
<organism evidence="11 12">
    <name type="scientific">Streptomyces broussonetiae</name>
    <dbReference type="NCBI Taxonomy" id="2686304"/>
    <lineage>
        <taxon>Bacteria</taxon>
        <taxon>Bacillati</taxon>
        <taxon>Actinomycetota</taxon>
        <taxon>Actinomycetes</taxon>
        <taxon>Kitasatosporales</taxon>
        <taxon>Streptomycetaceae</taxon>
        <taxon>Streptomyces</taxon>
    </lineage>
</organism>
<comment type="catalytic activity">
    <reaction evidence="8">
        <text>L-seryl-tRNA(Sec) + selenophosphate + H(+) = L-selenocysteinyl-tRNA(Sec) + phosphate</text>
        <dbReference type="Rhea" id="RHEA:22728"/>
        <dbReference type="Rhea" id="RHEA-COMP:9742"/>
        <dbReference type="Rhea" id="RHEA-COMP:9743"/>
        <dbReference type="ChEBI" id="CHEBI:15378"/>
        <dbReference type="ChEBI" id="CHEBI:16144"/>
        <dbReference type="ChEBI" id="CHEBI:43474"/>
        <dbReference type="ChEBI" id="CHEBI:78533"/>
        <dbReference type="ChEBI" id="CHEBI:78573"/>
        <dbReference type="EC" id="2.9.1.1"/>
    </reaction>
</comment>
<comment type="function">
    <text evidence="8">Converts seryl-tRNA(Sec) to selenocysteinyl-tRNA(Sec) required for selenoprotein biosynthesis.</text>
</comment>
<comment type="caution">
    <text evidence="11">The sequence shown here is derived from an EMBL/GenBank/DDBJ whole genome shotgun (WGS) entry which is preliminary data.</text>
</comment>
<keyword evidence="2 8" id="KW-0963">Cytoplasm</keyword>
<comment type="pathway">
    <text evidence="8">Aminoacyl-tRNA biosynthesis; selenocysteinyl-tRNA(Sec) biosynthesis; selenocysteinyl-tRNA(Sec) from L-seryl-tRNA(Sec) (bacterial route): step 1/1.</text>
</comment>
<feature type="region of interest" description="Disordered" evidence="9">
    <location>
        <begin position="1"/>
        <end position="21"/>
    </location>
</feature>
<evidence type="ECO:0000256" key="4">
    <source>
        <dbReference type="ARBA" id="ARBA00022898"/>
    </source>
</evidence>
<gene>
    <name evidence="8 11" type="primary">selA</name>
    <name evidence="11" type="ORF">VSS16_28550</name>
</gene>
<dbReference type="Pfam" id="PF03841">
    <property type="entry name" value="SelA"/>
    <property type="match status" value="1"/>
</dbReference>
<keyword evidence="5 8" id="KW-0648">Protein biosynthesis</keyword>
<comment type="subcellular location">
    <subcellularLocation>
        <location evidence="8">Cytoplasm</location>
    </subcellularLocation>
</comment>
<evidence type="ECO:0000256" key="9">
    <source>
        <dbReference type="SAM" id="MobiDB-lite"/>
    </source>
</evidence>
<dbReference type="Pfam" id="PF12390">
    <property type="entry name" value="Se-cys_synth_N"/>
    <property type="match status" value="1"/>
</dbReference>
<reference evidence="11 12" key="1">
    <citation type="submission" date="2024-01" db="EMBL/GenBank/DDBJ databases">
        <title>Genome mining of biosynthetic gene clusters to explore secondary metabolites of Streptomyces sp.</title>
        <authorList>
            <person name="Baig A."/>
            <person name="Ajitkumar Shintre N."/>
            <person name="Kumar H."/>
            <person name="Anbarasu A."/>
            <person name="Ramaiah S."/>
        </authorList>
    </citation>
    <scope>NUCLEOTIDE SEQUENCE [LARGE SCALE GENOMIC DNA]</scope>
    <source>
        <strain evidence="11 12">A57</strain>
    </source>
</reference>
<dbReference type="InterPro" id="IPR004534">
    <property type="entry name" value="SelA_trans"/>
</dbReference>
<dbReference type="EC" id="2.9.1.1" evidence="8"/>
<keyword evidence="6 8" id="KW-0711">Selenium</keyword>
<proteinExistence type="inferred from homology"/>
<dbReference type="SUPFAM" id="SSF53383">
    <property type="entry name" value="PLP-dependent transferases"/>
    <property type="match status" value="1"/>
</dbReference>
<comment type="cofactor">
    <cofactor evidence="1 8">
        <name>pyridoxal 5'-phosphate</name>
        <dbReference type="ChEBI" id="CHEBI:597326"/>
    </cofactor>
</comment>
<dbReference type="GO" id="GO:0004125">
    <property type="term" value="F:L-seryl-tRNA(Sec) selenium transferase activity"/>
    <property type="evidence" value="ECO:0007669"/>
    <property type="project" value="UniProtKB-EC"/>
</dbReference>
<dbReference type="InterPro" id="IPR015421">
    <property type="entry name" value="PyrdxlP-dep_Trfase_major"/>
</dbReference>
<feature type="modified residue" description="N6-(pyridoxal phosphate)lysine" evidence="8">
    <location>
        <position position="285"/>
    </location>
</feature>
<evidence type="ECO:0000256" key="7">
    <source>
        <dbReference type="ARBA" id="ARBA00044507"/>
    </source>
</evidence>
<dbReference type="PANTHER" id="PTHR32328">
    <property type="entry name" value="L-SERYL-TRNA(SEC) SELENIUM TRANSFERASE"/>
    <property type="match status" value="1"/>
</dbReference>
<keyword evidence="4 8" id="KW-0663">Pyridoxal phosphate</keyword>